<dbReference type="GO" id="GO:0001561">
    <property type="term" value="P:fatty acid alpha-oxidation"/>
    <property type="evidence" value="ECO:0007669"/>
    <property type="project" value="InterPro"/>
</dbReference>
<dbReference type="FunCoup" id="F1A532">
    <property type="interactions" value="6"/>
</dbReference>
<dbReference type="eggNOG" id="ENOG502S22Y">
    <property type="taxonomic scope" value="Eukaryota"/>
</dbReference>
<dbReference type="SUPFAM" id="SSF51197">
    <property type="entry name" value="Clavaminate synthase-like"/>
    <property type="match status" value="1"/>
</dbReference>
<dbReference type="STRING" id="5786.F1A532"/>
<dbReference type="GO" id="GO:0048244">
    <property type="term" value="F:phytanoyl-CoA dioxygenase activity"/>
    <property type="evidence" value="ECO:0007669"/>
    <property type="project" value="InterPro"/>
</dbReference>
<sequence>MNSCTNNLIKVNLNSINEKEKENFKNDGFIILKDLISKEQADYLFERSKQLFHGKCDKGIYPDEQYWKPNLSRDDVTREIVNCWKTDSVMAQLVLSEQLGAIACELLECDSVRVAQDDIFWKPVQGKPINFHQDIPYFNFFKPSKVVTIWIALNDVSLENGTLEFAKGSHKWNHDLFKMNDQFHAPEDYLKGLDGAMKREGVDKDQLELVPVTVERGGGSVHGGLLFHGSNKNPSSFNERISIAIHYIPGECEFRDNKPGYIYGRYKIYNSFKLEESFFPIVYSRNGYRSECIKDYCTI</sequence>
<dbReference type="VEuPathDB" id="AmoebaDB:DICPUDRAFT_96115"/>
<dbReference type="InterPro" id="IPR047128">
    <property type="entry name" value="PhyH"/>
</dbReference>
<dbReference type="RefSeq" id="XP_003294777.1">
    <property type="nucleotide sequence ID" value="XM_003294729.1"/>
</dbReference>
<proteinExistence type="inferred from homology"/>
<dbReference type="PANTHER" id="PTHR21308:SF1">
    <property type="entry name" value="PHYTANOYL-COA DIOXYGENASE, PEROXISOMAL"/>
    <property type="match status" value="1"/>
</dbReference>
<evidence type="ECO:0000313" key="2">
    <source>
        <dbReference type="EMBL" id="EGC28701.1"/>
    </source>
</evidence>
<dbReference type="InParanoid" id="F1A532"/>
<dbReference type="PANTHER" id="PTHR21308">
    <property type="entry name" value="PHYTANOYL-COA ALPHA-HYDROXYLASE"/>
    <property type="match status" value="1"/>
</dbReference>
<comment type="similarity">
    <text evidence="1">Belongs to the PhyH family.</text>
</comment>
<dbReference type="GeneID" id="10510424"/>
<dbReference type="OrthoDB" id="15830at2759"/>
<dbReference type="OMA" id="IRIWHDQ"/>
<reference evidence="3" key="1">
    <citation type="journal article" date="2011" name="Genome Biol.">
        <title>Comparative genomics of the social amoebae Dictyostelium discoideum and Dictyostelium purpureum.</title>
        <authorList>
            <consortium name="US DOE Joint Genome Institute (JGI-PGF)"/>
            <person name="Sucgang R."/>
            <person name="Kuo A."/>
            <person name="Tian X."/>
            <person name="Salerno W."/>
            <person name="Parikh A."/>
            <person name="Feasley C.L."/>
            <person name="Dalin E."/>
            <person name="Tu H."/>
            <person name="Huang E."/>
            <person name="Barry K."/>
            <person name="Lindquist E."/>
            <person name="Shapiro H."/>
            <person name="Bruce D."/>
            <person name="Schmutz J."/>
            <person name="Salamov A."/>
            <person name="Fey P."/>
            <person name="Gaudet P."/>
            <person name="Anjard C."/>
            <person name="Babu M.M."/>
            <person name="Basu S."/>
            <person name="Bushmanova Y."/>
            <person name="van der Wel H."/>
            <person name="Katoh-Kurasawa M."/>
            <person name="Dinh C."/>
            <person name="Coutinho P.M."/>
            <person name="Saito T."/>
            <person name="Elias M."/>
            <person name="Schaap P."/>
            <person name="Kay R.R."/>
            <person name="Henrissat B."/>
            <person name="Eichinger L."/>
            <person name="Rivero F."/>
            <person name="Putnam N.H."/>
            <person name="West C.M."/>
            <person name="Loomis W.F."/>
            <person name="Chisholm R.L."/>
            <person name="Shaulsky G."/>
            <person name="Strassmann J.E."/>
            <person name="Queller D.C."/>
            <person name="Kuspa A."/>
            <person name="Grigoriev I.V."/>
        </authorList>
    </citation>
    <scope>NUCLEOTIDE SEQUENCE [LARGE SCALE GENOMIC DNA]</scope>
    <source>
        <strain evidence="3">QSDP1</strain>
    </source>
</reference>
<dbReference type="EMBL" id="GL871562">
    <property type="protein sequence ID" value="EGC28701.1"/>
    <property type="molecule type" value="Genomic_DNA"/>
</dbReference>
<evidence type="ECO:0000313" key="3">
    <source>
        <dbReference type="Proteomes" id="UP000001064"/>
    </source>
</evidence>
<dbReference type="Gene3D" id="2.60.120.620">
    <property type="entry name" value="q2cbj1_9rhob like domain"/>
    <property type="match status" value="1"/>
</dbReference>
<evidence type="ECO:0008006" key="4">
    <source>
        <dbReference type="Google" id="ProtNLM"/>
    </source>
</evidence>
<dbReference type="KEGG" id="dpp:DICPUDRAFT_96115"/>
<accession>F1A532</accession>
<name>F1A532_DICPU</name>
<dbReference type="Proteomes" id="UP000001064">
    <property type="component" value="Unassembled WGS sequence"/>
</dbReference>
<dbReference type="AlphaFoldDB" id="F1A532"/>
<keyword evidence="3" id="KW-1185">Reference proteome</keyword>
<evidence type="ECO:0000256" key="1">
    <source>
        <dbReference type="ARBA" id="ARBA00005830"/>
    </source>
</evidence>
<organism evidence="2 3">
    <name type="scientific">Dictyostelium purpureum</name>
    <name type="common">Slime mold</name>
    <dbReference type="NCBI Taxonomy" id="5786"/>
    <lineage>
        <taxon>Eukaryota</taxon>
        <taxon>Amoebozoa</taxon>
        <taxon>Evosea</taxon>
        <taxon>Eumycetozoa</taxon>
        <taxon>Dictyostelia</taxon>
        <taxon>Dictyosteliales</taxon>
        <taxon>Dictyosteliaceae</taxon>
        <taxon>Dictyostelium</taxon>
    </lineage>
</organism>
<protein>
    <recommendedName>
        <fullName evidence="4">Phytanoyl-CoA dioxygenase</fullName>
    </recommendedName>
</protein>
<dbReference type="Pfam" id="PF05721">
    <property type="entry name" value="PhyH"/>
    <property type="match status" value="1"/>
</dbReference>
<gene>
    <name evidence="2" type="ORF">DICPUDRAFT_96115</name>
</gene>
<dbReference type="InterPro" id="IPR008775">
    <property type="entry name" value="Phytyl_CoA_dOase-like"/>
</dbReference>